<sequence>MLRNRLPDVHRLLLEEFEYLAVALNVFFEEVGQEFPIHASKSKRDVISKMTVFKTFRRSHPSPYFR</sequence>
<name>A0AAV4U3S8_CAEEX</name>
<dbReference type="EMBL" id="BPLR01012236">
    <property type="protein sequence ID" value="GIY52402.1"/>
    <property type="molecule type" value="Genomic_DNA"/>
</dbReference>
<dbReference type="Proteomes" id="UP001054945">
    <property type="component" value="Unassembled WGS sequence"/>
</dbReference>
<organism evidence="1 2">
    <name type="scientific">Caerostris extrusa</name>
    <name type="common">Bark spider</name>
    <name type="synonym">Caerostris bankana</name>
    <dbReference type="NCBI Taxonomy" id="172846"/>
    <lineage>
        <taxon>Eukaryota</taxon>
        <taxon>Metazoa</taxon>
        <taxon>Ecdysozoa</taxon>
        <taxon>Arthropoda</taxon>
        <taxon>Chelicerata</taxon>
        <taxon>Arachnida</taxon>
        <taxon>Araneae</taxon>
        <taxon>Araneomorphae</taxon>
        <taxon>Entelegynae</taxon>
        <taxon>Araneoidea</taxon>
        <taxon>Araneidae</taxon>
        <taxon>Caerostris</taxon>
    </lineage>
</organism>
<dbReference type="AlphaFoldDB" id="A0AAV4U3S8"/>
<keyword evidence="2" id="KW-1185">Reference proteome</keyword>
<comment type="caution">
    <text evidence="1">The sequence shown here is derived from an EMBL/GenBank/DDBJ whole genome shotgun (WGS) entry which is preliminary data.</text>
</comment>
<gene>
    <name evidence="1" type="ORF">CEXT_665501</name>
</gene>
<accession>A0AAV4U3S8</accession>
<evidence type="ECO:0000313" key="2">
    <source>
        <dbReference type="Proteomes" id="UP001054945"/>
    </source>
</evidence>
<evidence type="ECO:0000313" key="1">
    <source>
        <dbReference type="EMBL" id="GIY52402.1"/>
    </source>
</evidence>
<evidence type="ECO:0008006" key="3">
    <source>
        <dbReference type="Google" id="ProtNLM"/>
    </source>
</evidence>
<proteinExistence type="predicted"/>
<protein>
    <recommendedName>
        <fullName evidence="3">Maturase K</fullName>
    </recommendedName>
</protein>
<reference evidence="1 2" key="1">
    <citation type="submission" date="2021-06" db="EMBL/GenBank/DDBJ databases">
        <title>Caerostris extrusa draft genome.</title>
        <authorList>
            <person name="Kono N."/>
            <person name="Arakawa K."/>
        </authorList>
    </citation>
    <scope>NUCLEOTIDE SEQUENCE [LARGE SCALE GENOMIC DNA]</scope>
</reference>